<evidence type="ECO:0000313" key="3">
    <source>
        <dbReference type="Proteomes" id="UP000033924"/>
    </source>
</evidence>
<dbReference type="EMBL" id="CP013970">
    <property type="protein sequence ID" value="AXF77066.1"/>
    <property type="molecule type" value="Genomic_DNA"/>
</dbReference>
<proteinExistence type="predicted"/>
<dbReference type="Proteomes" id="UP000033924">
    <property type="component" value="Unassembled WGS sequence"/>
</dbReference>
<protein>
    <submittedName>
        <fullName evidence="2">Uncharacterized protein</fullName>
    </submittedName>
</protein>
<dbReference type="AlphaFoldDB" id="A0A0M2KAP7"/>
<sequence>MSVKLSSYVWDGYAANGVKGTKLLIMARFADFSNDDGCSGQLILATRPDCSWNSRSDSFGVKPPLFQ</sequence>
<name>A0A0M2KAP7_9GAMM</name>
<dbReference type="EMBL" id="JXNU01000003">
    <property type="protein sequence ID" value="KKF36004.1"/>
    <property type="molecule type" value="Genomic_DNA"/>
</dbReference>
<evidence type="ECO:0000313" key="2">
    <source>
        <dbReference type="EMBL" id="KKF36004.1"/>
    </source>
</evidence>
<evidence type="ECO:0000313" key="4">
    <source>
        <dbReference type="Proteomes" id="UP000264980"/>
    </source>
</evidence>
<reference evidence="1 4" key="2">
    <citation type="submission" date="2016-01" db="EMBL/GenBank/DDBJ databases">
        <authorList>
            <person name="Oliw E.H."/>
        </authorList>
    </citation>
    <scope>NUCLEOTIDE SEQUENCE [LARGE SCALE GENOMIC DNA]</scope>
    <source>
        <strain evidence="1 4">MDcuke</strain>
    </source>
</reference>
<gene>
    <name evidence="1" type="ORF">AV903_15260</name>
    <name evidence="2" type="ORF">SY86_12105</name>
</gene>
<dbReference type="Proteomes" id="UP000264980">
    <property type="component" value="Chromosome"/>
</dbReference>
<organism evidence="2 3">
    <name type="scientific">Erwinia tracheiphila</name>
    <dbReference type="NCBI Taxonomy" id="65700"/>
    <lineage>
        <taxon>Bacteria</taxon>
        <taxon>Pseudomonadati</taxon>
        <taxon>Pseudomonadota</taxon>
        <taxon>Gammaproteobacteria</taxon>
        <taxon>Enterobacterales</taxon>
        <taxon>Erwiniaceae</taxon>
        <taxon>Erwinia</taxon>
    </lineage>
</organism>
<evidence type="ECO:0000313" key="1">
    <source>
        <dbReference type="EMBL" id="AXF77066.1"/>
    </source>
</evidence>
<accession>A0A0M2KAP7</accession>
<reference evidence="2 3" key="1">
    <citation type="submission" date="2015-01" db="EMBL/GenBank/DDBJ databases">
        <title>Erwinia tracheiphila.</title>
        <authorList>
            <person name="Shapiro L.R."/>
        </authorList>
    </citation>
    <scope>NUCLEOTIDE SEQUENCE [LARGE SCALE GENOMIC DNA]</scope>
    <source>
        <strain evidence="2 3">BuffGH</strain>
    </source>
</reference>
<keyword evidence="3" id="KW-1185">Reference proteome</keyword>